<evidence type="ECO:0000256" key="2">
    <source>
        <dbReference type="ARBA" id="ARBA00022840"/>
    </source>
</evidence>
<sequence length="289" mass="32460">MPLITFTGPPSSGKTRWARKLEAALREKIDEAKQSGEQGGNYSVIYHSDETLGIAHSNYKDSTLEKHARGTQMAAVKRDLSRNNFVILDTMAYIKGFRYQLYCEAKGIVTPHCVVQVMTPLDKCIEWNAEAGSPWDEELIRQLGMRYEEPNDSSRWDSPLFTLVSDYAEEKLPIQELWNCLVLKQAPPPNAATVVKATSGNGFLQELDTQTSAVVSKIVQHQQLISVGGEVLISRGEPSLVVEMPSTSVSIAQLQRIRRTYVSLNRMRNVDIDRITPLFVDYLNRSLAE</sequence>
<proteinExistence type="inferred from homology"/>
<evidence type="ECO:0000256" key="3">
    <source>
        <dbReference type="ARBA" id="ARBA00025768"/>
    </source>
</evidence>
<keyword evidence="5" id="KW-1185">Reference proteome</keyword>
<keyword evidence="1" id="KW-0547">Nucleotide-binding</keyword>
<evidence type="ECO:0000313" key="4">
    <source>
        <dbReference type="EMBL" id="CAK7908766.1"/>
    </source>
</evidence>
<dbReference type="InterPro" id="IPR027417">
    <property type="entry name" value="P-loop_NTPase"/>
</dbReference>
<keyword evidence="2" id="KW-0067">ATP-binding</keyword>
<organism evidence="4 5">
    <name type="scientific">[Candida] anglica</name>
    <dbReference type="NCBI Taxonomy" id="148631"/>
    <lineage>
        <taxon>Eukaryota</taxon>
        <taxon>Fungi</taxon>
        <taxon>Dikarya</taxon>
        <taxon>Ascomycota</taxon>
        <taxon>Saccharomycotina</taxon>
        <taxon>Pichiomycetes</taxon>
        <taxon>Debaryomycetaceae</taxon>
        <taxon>Kurtzmaniella</taxon>
    </lineage>
</organism>
<accession>A0ABP0EEI5</accession>
<dbReference type="PANTHER" id="PTHR12435">
    <property type="match status" value="1"/>
</dbReference>
<dbReference type="SUPFAM" id="SSF52540">
    <property type="entry name" value="P-loop containing nucleoside triphosphate hydrolases"/>
    <property type="match status" value="1"/>
</dbReference>
<dbReference type="Proteomes" id="UP001497600">
    <property type="component" value="Chromosome E"/>
</dbReference>
<comment type="similarity">
    <text evidence="3">Belongs to the KTI12 family.</text>
</comment>
<reference evidence="4 5" key="1">
    <citation type="submission" date="2024-01" db="EMBL/GenBank/DDBJ databases">
        <authorList>
            <consortium name="Genoscope - CEA"/>
            <person name="William W."/>
        </authorList>
    </citation>
    <scope>NUCLEOTIDE SEQUENCE [LARGE SCALE GENOMIC DNA]</scope>
    <source>
        <strain evidence="4 5">29B2s-10</strain>
    </source>
</reference>
<dbReference type="Gene3D" id="3.40.50.300">
    <property type="entry name" value="P-loop containing nucleotide triphosphate hydrolases"/>
    <property type="match status" value="1"/>
</dbReference>
<gene>
    <name evidence="4" type="primary">KTI12</name>
    <name evidence="4" type="ORF">CAAN4_E11716</name>
</gene>
<name>A0ABP0EEI5_9ASCO</name>
<dbReference type="Pfam" id="PF08433">
    <property type="entry name" value="KTI12"/>
    <property type="match status" value="1"/>
</dbReference>
<dbReference type="EMBL" id="OZ004257">
    <property type="protein sequence ID" value="CAK7908766.1"/>
    <property type="molecule type" value="Genomic_DNA"/>
</dbReference>
<protein>
    <submittedName>
        <fullName evidence="4">Protein Kti12p</fullName>
    </submittedName>
</protein>
<evidence type="ECO:0000313" key="5">
    <source>
        <dbReference type="Proteomes" id="UP001497600"/>
    </source>
</evidence>
<dbReference type="InterPro" id="IPR013641">
    <property type="entry name" value="KTI12/PSTK"/>
</dbReference>
<evidence type="ECO:0000256" key="1">
    <source>
        <dbReference type="ARBA" id="ARBA00022741"/>
    </source>
</evidence>